<evidence type="ECO:0000256" key="2">
    <source>
        <dbReference type="ARBA" id="ARBA00023125"/>
    </source>
</evidence>
<dbReference type="EMBL" id="JBHSBH010000002">
    <property type="protein sequence ID" value="MFC3994432.1"/>
    <property type="molecule type" value="Genomic_DNA"/>
</dbReference>
<sequence length="238" mass="25908">MAVAGDWIDGIPDVGEGLERSSTAERVADRLREYVIKGALPPGTRLSEEKIGRRLGVSRNTLREAFRLLGHERLLVHEFNRGVFVAHPGLADVVDLFRVRRSLELAALRGAAGAPPAAVDAVGAAVAAGTAAYDRGDWWGLGTANMHFHQAVAGLSGSPRIDEIMRQILAELRLVFHVMADPHTYHVPYLELNRSIYEELAAGRPAAAEARLADYLDTAEKQLVQAFTDREAGRDPDS</sequence>
<protein>
    <submittedName>
        <fullName evidence="5">GntR family transcriptional regulator</fullName>
    </submittedName>
</protein>
<dbReference type="InterPro" id="IPR000524">
    <property type="entry name" value="Tscrpt_reg_HTH_GntR"/>
</dbReference>
<keyword evidence="3" id="KW-0804">Transcription</keyword>
<dbReference type="InterPro" id="IPR011711">
    <property type="entry name" value="GntR_C"/>
</dbReference>
<feature type="domain" description="HTH gntR-type" evidence="4">
    <location>
        <begin position="21"/>
        <end position="88"/>
    </location>
</feature>
<gene>
    <name evidence="5" type="ORF">ACFOVU_00785</name>
</gene>
<dbReference type="SMART" id="SM00895">
    <property type="entry name" value="FCD"/>
    <property type="match status" value="1"/>
</dbReference>
<dbReference type="CDD" id="cd07377">
    <property type="entry name" value="WHTH_GntR"/>
    <property type="match status" value="1"/>
</dbReference>
<dbReference type="Gene3D" id="1.10.10.10">
    <property type="entry name" value="Winged helix-like DNA-binding domain superfamily/Winged helix DNA-binding domain"/>
    <property type="match status" value="1"/>
</dbReference>
<dbReference type="InterPro" id="IPR008920">
    <property type="entry name" value="TF_FadR/GntR_C"/>
</dbReference>
<dbReference type="PROSITE" id="PS50949">
    <property type="entry name" value="HTH_GNTR"/>
    <property type="match status" value="1"/>
</dbReference>
<keyword evidence="1" id="KW-0805">Transcription regulation</keyword>
<proteinExistence type="predicted"/>
<keyword evidence="2" id="KW-0238">DNA-binding</keyword>
<dbReference type="Pfam" id="PF07729">
    <property type="entry name" value="FCD"/>
    <property type="match status" value="1"/>
</dbReference>
<dbReference type="InterPro" id="IPR036390">
    <property type="entry name" value="WH_DNA-bd_sf"/>
</dbReference>
<reference evidence="6" key="1">
    <citation type="journal article" date="2019" name="Int. J. Syst. Evol. Microbiol.">
        <title>The Global Catalogue of Microorganisms (GCM) 10K type strain sequencing project: providing services to taxonomists for standard genome sequencing and annotation.</title>
        <authorList>
            <consortium name="The Broad Institute Genomics Platform"/>
            <consortium name="The Broad Institute Genome Sequencing Center for Infectious Disease"/>
            <person name="Wu L."/>
            <person name="Ma J."/>
        </authorList>
    </citation>
    <scope>NUCLEOTIDE SEQUENCE [LARGE SCALE GENOMIC DNA]</scope>
    <source>
        <strain evidence="6">TBRC 1826</strain>
    </source>
</reference>
<comment type="caution">
    <text evidence="5">The sequence shown here is derived from an EMBL/GenBank/DDBJ whole genome shotgun (WGS) entry which is preliminary data.</text>
</comment>
<name>A0ABV8FE70_9ACTN</name>
<evidence type="ECO:0000313" key="5">
    <source>
        <dbReference type="EMBL" id="MFC3994432.1"/>
    </source>
</evidence>
<evidence type="ECO:0000259" key="4">
    <source>
        <dbReference type="PROSITE" id="PS50949"/>
    </source>
</evidence>
<dbReference type="Gene3D" id="1.20.120.530">
    <property type="entry name" value="GntR ligand-binding domain-like"/>
    <property type="match status" value="1"/>
</dbReference>
<dbReference type="SUPFAM" id="SSF48008">
    <property type="entry name" value="GntR ligand-binding domain-like"/>
    <property type="match status" value="1"/>
</dbReference>
<organism evidence="5 6">
    <name type="scientific">Nocardiopsis sediminis</name>
    <dbReference type="NCBI Taxonomy" id="1778267"/>
    <lineage>
        <taxon>Bacteria</taxon>
        <taxon>Bacillati</taxon>
        <taxon>Actinomycetota</taxon>
        <taxon>Actinomycetes</taxon>
        <taxon>Streptosporangiales</taxon>
        <taxon>Nocardiopsidaceae</taxon>
        <taxon>Nocardiopsis</taxon>
    </lineage>
</organism>
<dbReference type="RefSeq" id="WP_378529307.1">
    <property type="nucleotide sequence ID" value="NZ_JBHSBH010000002.1"/>
</dbReference>
<evidence type="ECO:0000256" key="1">
    <source>
        <dbReference type="ARBA" id="ARBA00023015"/>
    </source>
</evidence>
<accession>A0ABV8FE70</accession>
<evidence type="ECO:0000256" key="3">
    <source>
        <dbReference type="ARBA" id="ARBA00023163"/>
    </source>
</evidence>
<dbReference type="SUPFAM" id="SSF46785">
    <property type="entry name" value="Winged helix' DNA-binding domain"/>
    <property type="match status" value="1"/>
</dbReference>
<dbReference type="PANTHER" id="PTHR43537:SF45">
    <property type="entry name" value="GNTR FAMILY REGULATORY PROTEIN"/>
    <property type="match status" value="1"/>
</dbReference>
<keyword evidence="6" id="KW-1185">Reference proteome</keyword>
<dbReference type="InterPro" id="IPR036388">
    <property type="entry name" value="WH-like_DNA-bd_sf"/>
</dbReference>
<evidence type="ECO:0000313" key="6">
    <source>
        <dbReference type="Proteomes" id="UP001595847"/>
    </source>
</evidence>
<dbReference type="Pfam" id="PF00392">
    <property type="entry name" value="GntR"/>
    <property type="match status" value="1"/>
</dbReference>
<dbReference type="SMART" id="SM00345">
    <property type="entry name" value="HTH_GNTR"/>
    <property type="match status" value="1"/>
</dbReference>
<dbReference type="PANTHER" id="PTHR43537">
    <property type="entry name" value="TRANSCRIPTIONAL REGULATOR, GNTR FAMILY"/>
    <property type="match status" value="1"/>
</dbReference>
<dbReference type="Proteomes" id="UP001595847">
    <property type="component" value="Unassembled WGS sequence"/>
</dbReference>